<keyword evidence="11" id="KW-0969">Cilium</keyword>
<dbReference type="STRING" id="910964.GEAM_1506"/>
<accession>A0A085GFI4</accession>
<dbReference type="GO" id="GO:0071973">
    <property type="term" value="P:bacterial-type flagellum-dependent cell motility"/>
    <property type="evidence" value="ECO:0007669"/>
    <property type="project" value="TreeGrafter"/>
</dbReference>
<evidence type="ECO:0000259" key="9">
    <source>
        <dbReference type="Pfam" id="PF02465"/>
    </source>
</evidence>
<dbReference type="OrthoDB" id="5980200at2"/>
<feature type="domain" description="Flagellar hook-associated protein 2 C-terminal" evidence="10">
    <location>
        <begin position="225"/>
        <end position="467"/>
    </location>
</feature>
<keyword evidence="7" id="KW-0964">Secreted</keyword>
<evidence type="ECO:0000256" key="3">
    <source>
        <dbReference type="ARBA" id="ARBA00016246"/>
    </source>
</evidence>
<dbReference type="GeneID" id="78379852"/>
<dbReference type="GO" id="GO:0007155">
    <property type="term" value="P:cell adhesion"/>
    <property type="evidence" value="ECO:0007669"/>
    <property type="project" value="InterPro"/>
</dbReference>
<dbReference type="RefSeq" id="WP_034790133.1">
    <property type="nucleotide sequence ID" value="NZ_JMPJ01000041.1"/>
</dbReference>
<comment type="function">
    <text evidence="6">Required for the morphogenesis and for the elongation of the flagellar filament by facilitating polymerization of the flagellin monomers at the tip of growing filament. Forms a capping structure, which prevents flagellin subunits (transported through the central channel of the flagellum) from leaking out without polymerization at the distal end.</text>
</comment>
<reference evidence="11 12" key="1">
    <citation type="submission" date="2014-05" db="EMBL/GenBank/DDBJ databases">
        <title>ATOL: Assembling a taxonomically balanced genome-scale reconstruction of the evolutionary history of the Enterobacteriaceae.</title>
        <authorList>
            <person name="Plunkett G.III."/>
            <person name="Neeno-Eckwall E.C."/>
            <person name="Glasner J.D."/>
            <person name="Perna N.T."/>
        </authorList>
    </citation>
    <scope>NUCLEOTIDE SEQUENCE [LARGE SCALE GENOMIC DNA]</scope>
    <source>
        <strain evidence="11 12">ATCC 33852</strain>
    </source>
</reference>
<evidence type="ECO:0000256" key="6">
    <source>
        <dbReference type="ARBA" id="ARBA00025175"/>
    </source>
</evidence>
<evidence type="ECO:0000256" key="1">
    <source>
        <dbReference type="ARBA" id="ARBA00009764"/>
    </source>
</evidence>
<protein>
    <recommendedName>
        <fullName evidence="3 7">Flagellar hook-associated protein 2</fullName>
        <shortName evidence="7">HAP2</shortName>
    </recommendedName>
    <alternativeName>
        <fullName evidence="7">Flagellar cap protein</fullName>
    </alternativeName>
</protein>
<feature type="region of interest" description="Disordered" evidence="8">
    <location>
        <begin position="260"/>
        <end position="280"/>
    </location>
</feature>
<dbReference type="NCBIfam" id="NF005955">
    <property type="entry name" value="PRK08032.1"/>
    <property type="match status" value="1"/>
</dbReference>
<dbReference type="PANTHER" id="PTHR30288">
    <property type="entry name" value="FLAGELLAR CAP/ASSEMBLY PROTEIN FLID"/>
    <property type="match status" value="1"/>
</dbReference>
<dbReference type="AlphaFoldDB" id="A0A085GFI4"/>
<keyword evidence="4" id="KW-0175">Coiled coil</keyword>
<evidence type="ECO:0000313" key="11">
    <source>
        <dbReference type="EMBL" id="KFC82479.1"/>
    </source>
</evidence>
<comment type="subcellular location">
    <subcellularLocation>
        <location evidence="7">Secreted</location>
    </subcellularLocation>
    <subcellularLocation>
        <location evidence="7">Bacterial flagellum</location>
    </subcellularLocation>
</comment>
<dbReference type="InterPro" id="IPR040026">
    <property type="entry name" value="FliD"/>
</dbReference>
<dbReference type="Pfam" id="PF02465">
    <property type="entry name" value="FliD_N"/>
    <property type="match status" value="1"/>
</dbReference>
<keyword evidence="11" id="KW-0966">Cell projection</keyword>
<name>A0A085GFI4_EWIA3</name>
<keyword evidence="12" id="KW-1185">Reference proteome</keyword>
<gene>
    <name evidence="11" type="ORF">GEAM_1506</name>
</gene>
<proteinExistence type="inferred from homology"/>
<comment type="function">
    <text evidence="7">Required for morphogenesis and for the elongation of the flagellar filament by facilitating polymerization of the flagellin monomers at the tip of growing filament. Forms a capping structure, which prevents flagellin subunits (transported through the central channel of the flagellum) from leaking out without polymerization at the distal end.</text>
</comment>
<evidence type="ECO:0000256" key="4">
    <source>
        <dbReference type="ARBA" id="ARBA00023054"/>
    </source>
</evidence>
<evidence type="ECO:0000313" key="12">
    <source>
        <dbReference type="Proteomes" id="UP000028640"/>
    </source>
</evidence>
<evidence type="ECO:0000256" key="2">
    <source>
        <dbReference type="ARBA" id="ARBA00011255"/>
    </source>
</evidence>
<comment type="subunit">
    <text evidence="2 7">Homopentamer.</text>
</comment>
<dbReference type="EMBL" id="JMPJ01000041">
    <property type="protein sequence ID" value="KFC82479.1"/>
    <property type="molecule type" value="Genomic_DNA"/>
</dbReference>
<organism evidence="11 12">
    <name type="scientific">Ewingella americana (strain ATCC 33852 / DSM 4580 / CCUG 14506 / JCM 5911 / LMG 7869 / NCTC 12157 / CDC 1468-78)</name>
    <dbReference type="NCBI Taxonomy" id="910964"/>
    <lineage>
        <taxon>Bacteria</taxon>
        <taxon>Pseudomonadati</taxon>
        <taxon>Pseudomonadota</taxon>
        <taxon>Gammaproteobacteria</taxon>
        <taxon>Enterobacterales</taxon>
        <taxon>Yersiniaceae</taxon>
        <taxon>Ewingella</taxon>
    </lineage>
</organism>
<comment type="similarity">
    <text evidence="1 7">Belongs to the FliD family.</text>
</comment>
<evidence type="ECO:0000256" key="8">
    <source>
        <dbReference type="SAM" id="MobiDB-lite"/>
    </source>
</evidence>
<dbReference type="GO" id="GO:0009424">
    <property type="term" value="C:bacterial-type flagellum hook"/>
    <property type="evidence" value="ECO:0007669"/>
    <property type="project" value="UniProtKB-UniRule"/>
</dbReference>
<evidence type="ECO:0000256" key="7">
    <source>
        <dbReference type="RuleBase" id="RU362066"/>
    </source>
</evidence>
<evidence type="ECO:0000256" key="5">
    <source>
        <dbReference type="ARBA" id="ARBA00023143"/>
    </source>
</evidence>
<keyword evidence="5 7" id="KW-0975">Bacterial flagellum</keyword>
<keyword evidence="11" id="KW-0282">Flagellum</keyword>
<dbReference type="eggNOG" id="COG1345">
    <property type="taxonomic scope" value="Bacteria"/>
</dbReference>
<dbReference type="Proteomes" id="UP000028640">
    <property type="component" value="Unassembled WGS sequence"/>
</dbReference>
<dbReference type="InterPro" id="IPR003481">
    <property type="entry name" value="FliD_N"/>
</dbReference>
<dbReference type="GO" id="GO:0009421">
    <property type="term" value="C:bacterial-type flagellum filament cap"/>
    <property type="evidence" value="ECO:0007669"/>
    <property type="project" value="InterPro"/>
</dbReference>
<feature type="domain" description="Flagellar hook-associated protein 2 N-terminal" evidence="9">
    <location>
        <begin position="12"/>
        <end position="108"/>
    </location>
</feature>
<dbReference type="Pfam" id="PF07195">
    <property type="entry name" value="FliD_C"/>
    <property type="match status" value="1"/>
</dbReference>
<dbReference type="PANTHER" id="PTHR30288:SF0">
    <property type="entry name" value="FLAGELLAR HOOK-ASSOCIATED PROTEIN 2"/>
    <property type="match status" value="1"/>
</dbReference>
<feature type="compositionally biased region" description="Low complexity" evidence="8">
    <location>
        <begin position="263"/>
        <end position="274"/>
    </location>
</feature>
<sequence>MASVSSLGAGTSLDLNSLMDSLTKAENDRLTPLTNQQTSYKAKLTSFSILQTSLDKLKTAATALQNASQIAGTSVTSTNTSFSAALTPNASAPAGSYKINVTQLAQAQSLLSAAKSDPKAALGTTGAANRSITIAQTGKDPVTIPLTDDQTSLNGVRDAINAKQAGVTASVIKANDNTYYLSITANDTGVANAMSVSVSGDDALNNVVGYNPSSSTNGMKVTTVAQDAKFTINNDIEITRSSNVVSDALDGVTLTLKSLTSANSGNSGSSGSSGPETLTLTQDPSAMTKAIQNYVDAYNSLQTTIASQTAYTAVDKGADSQNANNGALFGDGTVRTITTQLRGSIASSQPNADFSTLASMGITQDVNGKLTVDSTKLNNAITKKPGSVVQFFAGDGKTTGFGTQATNMLTKMLDPTNGTVQAAEDGINKSLKNLSDQMTKTQASITLNLTNYKNQFTNLSVLVNKLTNTGSYLTQQFAAMSGS</sequence>
<dbReference type="InterPro" id="IPR010809">
    <property type="entry name" value="FliD_C"/>
</dbReference>
<evidence type="ECO:0000259" key="10">
    <source>
        <dbReference type="Pfam" id="PF07195"/>
    </source>
</evidence>
<comment type="caution">
    <text evidence="11">The sequence shown here is derived from an EMBL/GenBank/DDBJ whole genome shotgun (WGS) entry which is preliminary data.</text>
</comment>
<dbReference type="GO" id="GO:0005576">
    <property type="term" value="C:extracellular region"/>
    <property type="evidence" value="ECO:0007669"/>
    <property type="project" value="UniProtKB-SubCell"/>
</dbReference>